<dbReference type="AlphaFoldDB" id="A0A4R3UZN6"/>
<feature type="chain" id="PRO_5020827738" description="PBP domain-containing protein" evidence="1">
    <location>
        <begin position="20"/>
        <end position="494"/>
    </location>
</feature>
<dbReference type="EMBL" id="SMBU01000013">
    <property type="protein sequence ID" value="TCU96278.1"/>
    <property type="molecule type" value="Genomic_DNA"/>
</dbReference>
<gene>
    <name evidence="2" type="ORF">EV671_101345</name>
</gene>
<dbReference type="Gene3D" id="3.40.190.10">
    <property type="entry name" value="Periplasmic binding protein-like II"/>
    <property type="match status" value="1"/>
</dbReference>
<comment type="caution">
    <text evidence="2">The sequence shown here is derived from an EMBL/GenBank/DDBJ whole genome shotgun (WGS) entry which is preliminary data.</text>
</comment>
<feature type="signal peptide" evidence="1">
    <location>
        <begin position="1"/>
        <end position="19"/>
    </location>
</feature>
<sequence length="494" mass="50702">MKLKLIAMAALVAAGSAHALSPAAIDTARANGTLKEIRLVGSSAYRLAIAGHIQTICQAGTIDVFFSAANLIANGDGAGSGARAYSCTLGTALGNYAAGTPILIHKRDTGGSIIGVANVAANDATTVMMKVSAASCSAPVAYTNITTKTSQCSLTENVAPDAGFSDLEPNMLNQSPNLIDNTLGDPTSGSKAPVNLSALTIQPYWQAIFGVAVNLKAYRALQAAQGLAQDDTDANRPSLSKNWIRSVLTGNVDTSSAGLQGWGLVLGTGGNGKTVNICRRDPGSGTQATTQAYFLQNPCNPAESLAAARQAGATKPAPNGNTGGVNVIENSSTGDVLNCLTAADNDAATDYAIGFFSRENVETGKQWRYVRVDGALPNRYIAGTVPSGAVNGSYDFVGEGTMQWNTAKVSANANLLAALTNIATVSNTPDAIAALPVTSSANSPDGVMATPLVWSNIQASWTSLTAAQQPYSSRLLHATQVNGVSDSCSIYNTF</sequence>
<keyword evidence="1" id="KW-0732">Signal</keyword>
<keyword evidence="3" id="KW-1185">Reference proteome</keyword>
<organism evidence="2 3">
    <name type="scientific">Roseateles saccharophilus</name>
    <name type="common">Pseudomonas saccharophila</name>
    <dbReference type="NCBI Taxonomy" id="304"/>
    <lineage>
        <taxon>Bacteria</taxon>
        <taxon>Pseudomonadati</taxon>
        <taxon>Pseudomonadota</taxon>
        <taxon>Betaproteobacteria</taxon>
        <taxon>Burkholderiales</taxon>
        <taxon>Sphaerotilaceae</taxon>
        <taxon>Roseateles</taxon>
    </lineage>
</organism>
<evidence type="ECO:0008006" key="4">
    <source>
        <dbReference type="Google" id="ProtNLM"/>
    </source>
</evidence>
<evidence type="ECO:0000256" key="1">
    <source>
        <dbReference type="SAM" id="SignalP"/>
    </source>
</evidence>
<protein>
    <recommendedName>
        <fullName evidence="4">PBP domain-containing protein</fullName>
    </recommendedName>
</protein>
<reference evidence="2 3" key="1">
    <citation type="submission" date="2019-03" db="EMBL/GenBank/DDBJ databases">
        <title>Genomic Encyclopedia of Type Strains, Phase IV (KMG-IV): sequencing the most valuable type-strain genomes for metagenomic binning, comparative biology and taxonomic classification.</title>
        <authorList>
            <person name="Goeker M."/>
        </authorList>
    </citation>
    <scope>NUCLEOTIDE SEQUENCE [LARGE SCALE GENOMIC DNA]</scope>
    <source>
        <strain evidence="2 3">DSM 654</strain>
    </source>
</reference>
<accession>A0A4R3UZN6</accession>
<evidence type="ECO:0000313" key="2">
    <source>
        <dbReference type="EMBL" id="TCU96278.1"/>
    </source>
</evidence>
<dbReference type="OrthoDB" id="8907005at2"/>
<name>A0A4R3UZN6_ROSSA</name>
<proteinExistence type="predicted"/>
<dbReference type="Proteomes" id="UP000295110">
    <property type="component" value="Unassembled WGS sequence"/>
</dbReference>
<evidence type="ECO:0000313" key="3">
    <source>
        <dbReference type="Proteomes" id="UP000295110"/>
    </source>
</evidence>
<dbReference type="RefSeq" id="WP_132571920.1">
    <property type="nucleotide sequence ID" value="NZ_CBCSGL010000076.1"/>
</dbReference>